<evidence type="ECO:0000313" key="6">
    <source>
        <dbReference type="Proteomes" id="UP000045842"/>
    </source>
</evidence>
<evidence type="ECO:0000313" key="2">
    <source>
        <dbReference type="EMBL" id="CFE40251.1"/>
    </source>
</evidence>
<gene>
    <name evidence="4" type="ORF">ERS007679_02462</name>
    <name evidence="2" type="ORF">ERS007681_02440</name>
    <name evidence="3" type="ORF">ERS007688_03078</name>
    <name evidence="5" type="ORF">ERS007741_02896</name>
</gene>
<sequence length="150" mass="16177">MNGEWARIHVTHRVDQAHYPPGSAHVQAGQSPRLAERRQVEEGIAGEHPLSFGNQPVVKLHLLVGGGVQVGPYVSPAPGRSQPGYPQRRSVTACQRGEFVELGDVAPGDHNRDLDAGKSRRCQVLQRAHRHVERPGAADGVVDLGRGAVE</sequence>
<dbReference type="Proteomes" id="UP000045842">
    <property type="component" value="Unassembled WGS sequence"/>
</dbReference>
<dbReference type="EMBL" id="CHKL01000378">
    <property type="protein sequence ID" value="COW66170.1"/>
    <property type="molecule type" value="Genomic_DNA"/>
</dbReference>
<reference evidence="6 7" key="1">
    <citation type="submission" date="2015-03" db="EMBL/GenBank/DDBJ databases">
        <authorList>
            <consortium name="Pathogen Informatics"/>
        </authorList>
    </citation>
    <scope>NUCLEOTIDE SEQUENCE [LARGE SCALE GENOMIC DNA]</scope>
    <source>
        <strain evidence="4 6">G09801536</strain>
        <strain evidence="2 8">G09901357</strain>
        <strain evidence="3 7">H09601792</strain>
        <strain evidence="5 9">P00601463</strain>
    </source>
</reference>
<evidence type="ECO:0000313" key="5">
    <source>
        <dbReference type="EMBL" id="COW66170.1"/>
    </source>
</evidence>
<dbReference type="AlphaFoldDB" id="A0A654TAJ1"/>
<protein>
    <submittedName>
        <fullName evidence="2">Uncharacterized protein</fullName>
    </submittedName>
</protein>
<evidence type="ECO:0000313" key="9">
    <source>
        <dbReference type="Proteomes" id="UP000048600"/>
    </source>
</evidence>
<evidence type="ECO:0000313" key="4">
    <source>
        <dbReference type="EMBL" id="COV78957.1"/>
    </source>
</evidence>
<feature type="region of interest" description="Disordered" evidence="1">
    <location>
        <begin position="18"/>
        <end position="37"/>
    </location>
</feature>
<dbReference type="Proteomes" id="UP000048289">
    <property type="component" value="Unassembled WGS sequence"/>
</dbReference>
<evidence type="ECO:0000313" key="7">
    <source>
        <dbReference type="Proteomes" id="UP000046947"/>
    </source>
</evidence>
<evidence type="ECO:0000256" key="1">
    <source>
        <dbReference type="SAM" id="MobiDB-lite"/>
    </source>
</evidence>
<name>A0A654TAJ1_MYCTX</name>
<accession>A0A654TAJ1</accession>
<dbReference type="EMBL" id="CSAD01000342">
    <property type="protein sequence ID" value="COV78957.1"/>
    <property type="molecule type" value="Genomic_DNA"/>
</dbReference>
<dbReference type="Proteomes" id="UP000046947">
    <property type="component" value="Unassembled WGS sequence"/>
</dbReference>
<dbReference type="Proteomes" id="UP000048600">
    <property type="component" value="Unassembled WGS sequence"/>
</dbReference>
<evidence type="ECO:0000313" key="3">
    <source>
        <dbReference type="EMBL" id="CFE62887.1"/>
    </source>
</evidence>
<evidence type="ECO:0000313" key="8">
    <source>
        <dbReference type="Proteomes" id="UP000048289"/>
    </source>
</evidence>
<dbReference type="EMBL" id="CFOE01000322">
    <property type="protein sequence ID" value="CFE40251.1"/>
    <property type="molecule type" value="Genomic_DNA"/>
</dbReference>
<proteinExistence type="predicted"/>
<dbReference type="EMBL" id="CFOH01000608">
    <property type="protein sequence ID" value="CFE62887.1"/>
    <property type="molecule type" value="Genomic_DNA"/>
</dbReference>
<organism evidence="2 8">
    <name type="scientific">Mycobacterium tuberculosis</name>
    <dbReference type="NCBI Taxonomy" id="1773"/>
    <lineage>
        <taxon>Bacteria</taxon>
        <taxon>Bacillati</taxon>
        <taxon>Actinomycetota</taxon>
        <taxon>Actinomycetes</taxon>
        <taxon>Mycobacteriales</taxon>
        <taxon>Mycobacteriaceae</taxon>
        <taxon>Mycobacterium</taxon>
        <taxon>Mycobacterium tuberculosis complex</taxon>
    </lineage>
</organism>